<dbReference type="InterPro" id="IPR011048">
    <property type="entry name" value="Haem_d1_sf"/>
</dbReference>
<feature type="signal peptide" evidence="2">
    <location>
        <begin position="1"/>
        <end position="18"/>
    </location>
</feature>
<dbReference type="InterPro" id="IPR051200">
    <property type="entry name" value="Host-pathogen_enzymatic-act"/>
</dbReference>
<dbReference type="InterPro" id="IPR031815">
    <property type="entry name" value="DUF5074"/>
</dbReference>
<dbReference type="AlphaFoldDB" id="A0A0G3M6F5"/>
<reference evidence="4 5" key="1">
    <citation type="submission" date="2014-11" db="EMBL/GenBank/DDBJ databases">
        <authorList>
            <person name="Park G.-S."/>
            <person name="Hong S.-J."/>
            <person name="Jung B.K."/>
            <person name="Khan A.R."/>
            <person name="Kwak Y."/>
            <person name="Shin J.-H."/>
        </authorList>
    </citation>
    <scope>NUCLEOTIDE SEQUENCE [LARGE SCALE GENOMIC DNA]</scope>
    <source>
        <strain evidence="4 5">DSM 27622</strain>
    </source>
</reference>
<dbReference type="PANTHER" id="PTHR47197">
    <property type="entry name" value="PROTEIN NIRF"/>
    <property type="match status" value="1"/>
</dbReference>
<keyword evidence="1 2" id="KW-0732">Signal</keyword>
<evidence type="ECO:0000313" key="5">
    <source>
        <dbReference type="Proteomes" id="UP000035213"/>
    </source>
</evidence>
<dbReference type="Pfam" id="PF18962">
    <property type="entry name" value="Por_Secre_tail"/>
    <property type="match status" value="1"/>
</dbReference>
<dbReference type="Pfam" id="PF16819">
    <property type="entry name" value="DUF5074"/>
    <property type="match status" value="1"/>
</dbReference>
<dbReference type="InterPro" id="IPR011044">
    <property type="entry name" value="Quino_amine_DH_bsu"/>
</dbReference>
<organism evidence="4 5">
    <name type="scientific">Chryseobacterium gallinarum</name>
    <dbReference type="NCBI Taxonomy" id="1324352"/>
    <lineage>
        <taxon>Bacteria</taxon>
        <taxon>Pseudomonadati</taxon>
        <taxon>Bacteroidota</taxon>
        <taxon>Flavobacteriia</taxon>
        <taxon>Flavobacteriales</taxon>
        <taxon>Weeksellaceae</taxon>
        <taxon>Chryseobacterium group</taxon>
        <taxon>Chryseobacterium</taxon>
    </lineage>
</organism>
<dbReference type="STRING" id="1324352.OK18_13900"/>
<dbReference type="InterPro" id="IPR026444">
    <property type="entry name" value="Secre_tail"/>
</dbReference>
<evidence type="ECO:0000256" key="2">
    <source>
        <dbReference type="SAM" id="SignalP"/>
    </source>
</evidence>
<accession>A0A0G3M6F5</accession>
<evidence type="ECO:0000256" key="1">
    <source>
        <dbReference type="ARBA" id="ARBA00022729"/>
    </source>
</evidence>
<protein>
    <recommendedName>
        <fullName evidence="3">Secretion system C-terminal sorting domain-containing protein</fullName>
    </recommendedName>
</protein>
<proteinExistence type="predicted"/>
<dbReference type="KEGG" id="cgn:OK18_13900"/>
<feature type="domain" description="Secretion system C-terminal sorting" evidence="3">
    <location>
        <begin position="359"/>
        <end position="425"/>
    </location>
</feature>
<dbReference type="RefSeq" id="WP_053328358.1">
    <property type="nucleotide sequence ID" value="NZ_CP009928.1"/>
</dbReference>
<name>A0A0G3M6F5_CHRGL</name>
<evidence type="ECO:0000313" key="4">
    <source>
        <dbReference type="EMBL" id="AKK73548.1"/>
    </source>
</evidence>
<dbReference type="EMBL" id="CP009928">
    <property type="protein sequence ID" value="AKK73548.1"/>
    <property type="molecule type" value="Genomic_DNA"/>
</dbReference>
<gene>
    <name evidence="4" type="ORF">OK18_13900</name>
</gene>
<dbReference type="InterPro" id="IPR015943">
    <property type="entry name" value="WD40/YVTN_repeat-like_dom_sf"/>
</dbReference>
<dbReference type="SUPFAM" id="SSF50969">
    <property type="entry name" value="YVTN repeat-like/Quinoprotein amine dehydrogenase"/>
    <property type="match status" value="1"/>
</dbReference>
<dbReference type="SUPFAM" id="SSF51004">
    <property type="entry name" value="C-terminal (heme d1) domain of cytochrome cd1-nitrite reductase"/>
    <property type="match status" value="1"/>
</dbReference>
<dbReference type="NCBIfam" id="TIGR04183">
    <property type="entry name" value="Por_Secre_tail"/>
    <property type="match status" value="1"/>
</dbReference>
<sequence>MKKIYFLILAFVIFFANAQTEAVLVLNEGGAGSNNAEISLISNQSVTNNYFKTHNNNAALGDTAQDIKIYGDRIFVVLNISNQIKVINKSDFSLITTISANLDNPRYIAFSGNKFYVTNWGGSGSTENYVAVYDLNTYTHETNIPVGSGPEKIYSKDNRLYVLLKGGFGINQFMDVINTSTNTVESQVNVGDFPHSIFEKDQFLYIMSFGNPYTSNSSGTFTVYNTVTQSTVSSTAFPAGTKPSFMDTDGTNIYYMKDASIYKTPIATPSFSTTPIATAPITVTGYGAAYGFNIVNNTIYVADPKGYIAPGKIYTYDLQGTLQNTFTVTMLPNQIIAYNNSAPPSLSTVENTKASKLSLYPNPANSKFFVQGLNSGNIQVYDANGRKVINAQYTQNGIDINTLPKGTYIVKITDKSTNFTEKLIIK</sequence>
<dbReference type="PANTHER" id="PTHR47197:SF3">
    <property type="entry name" value="DIHYDRO-HEME D1 DEHYDROGENASE"/>
    <property type="match status" value="1"/>
</dbReference>
<dbReference type="PATRIC" id="fig|1324352.5.peg.2890"/>
<feature type="chain" id="PRO_5005184907" description="Secretion system C-terminal sorting domain-containing protein" evidence="2">
    <location>
        <begin position="19"/>
        <end position="426"/>
    </location>
</feature>
<dbReference type="OrthoDB" id="9773938at2"/>
<dbReference type="Proteomes" id="UP000035213">
    <property type="component" value="Chromosome"/>
</dbReference>
<dbReference type="Gene3D" id="2.130.10.10">
    <property type="entry name" value="YVTN repeat-like/Quinoprotein amine dehydrogenase"/>
    <property type="match status" value="1"/>
</dbReference>
<evidence type="ECO:0000259" key="3">
    <source>
        <dbReference type="Pfam" id="PF18962"/>
    </source>
</evidence>